<protein>
    <submittedName>
        <fullName evidence="2">Uncharacterized protein</fullName>
    </submittedName>
</protein>
<proteinExistence type="predicted"/>
<organism evidence="2 3">
    <name type="scientific">Testicularia cyperi</name>
    <dbReference type="NCBI Taxonomy" id="1882483"/>
    <lineage>
        <taxon>Eukaryota</taxon>
        <taxon>Fungi</taxon>
        <taxon>Dikarya</taxon>
        <taxon>Basidiomycota</taxon>
        <taxon>Ustilaginomycotina</taxon>
        <taxon>Ustilaginomycetes</taxon>
        <taxon>Ustilaginales</taxon>
        <taxon>Anthracoideaceae</taxon>
        <taxon>Testicularia</taxon>
    </lineage>
</organism>
<reference evidence="2 3" key="1">
    <citation type="journal article" date="2018" name="Mol. Biol. Evol.">
        <title>Broad Genomic Sampling Reveals a Smut Pathogenic Ancestry of the Fungal Clade Ustilaginomycotina.</title>
        <authorList>
            <person name="Kijpornyongpan T."/>
            <person name="Mondo S.J."/>
            <person name="Barry K."/>
            <person name="Sandor L."/>
            <person name="Lee J."/>
            <person name="Lipzen A."/>
            <person name="Pangilinan J."/>
            <person name="LaButti K."/>
            <person name="Hainaut M."/>
            <person name="Henrissat B."/>
            <person name="Grigoriev I.V."/>
            <person name="Spatafora J.W."/>
            <person name="Aime M.C."/>
        </authorList>
    </citation>
    <scope>NUCLEOTIDE SEQUENCE [LARGE SCALE GENOMIC DNA]</scope>
    <source>
        <strain evidence="2 3">MCA 3645</strain>
    </source>
</reference>
<evidence type="ECO:0000313" key="2">
    <source>
        <dbReference type="EMBL" id="PWZ01567.1"/>
    </source>
</evidence>
<dbReference type="AlphaFoldDB" id="A0A317XTI4"/>
<dbReference type="InParanoid" id="A0A317XTI4"/>
<evidence type="ECO:0000313" key="3">
    <source>
        <dbReference type="Proteomes" id="UP000246740"/>
    </source>
</evidence>
<feature type="compositionally biased region" description="Low complexity" evidence="1">
    <location>
        <begin position="22"/>
        <end position="41"/>
    </location>
</feature>
<accession>A0A317XTI4</accession>
<name>A0A317XTI4_9BASI</name>
<dbReference type="Proteomes" id="UP000246740">
    <property type="component" value="Unassembled WGS sequence"/>
</dbReference>
<feature type="region of interest" description="Disordered" evidence="1">
    <location>
        <begin position="19"/>
        <end position="41"/>
    </location>
</feature>
<feature type="compositionally biased region" description="Low complexity" evidence="1">
    <location>
        <begin position="128"/>
        <end position="138"/>
    </location>
</feature>
<gene>
    <name evidence="2" type="ORF">BCV70DRAFT_236234</name>
</gene>
<dbReference type="EMBL" id="KZ819190">
    <property type="protein sequence ID" value="PWZ01567.1"/>
    <property type="molecule type" value="Genomic_DNA"/>
</dbReference>
<feature type="region of interest" description="Disordered" evidence="1">
    <location>
        <begin position="124"/>
        <end position="187"/>
    </location>
</feature>
<evidence type="ECO:0000256" key="1">
    <source>
        <dbReference type="SAM" id="MobiDB-lite"/>
    </source>
</evidence>
<sequence length="187" mass="20607">MGTCSSLGFESICPLSLHSNETSTSTSFSGRRTSGRPSSNRKLMLDERYEYSTLSASEMRKIQNEAQETIRQRIVTPRSPNFDMVEHAASQQIGGDKALRSPFRQLTASIHTSSTIRPLLLCDPDLQTSRPSSPRTPSGMHSVRLNKPLPSPIPYIHRAPIRAATPSPQMAPGQGRKGRRSSPISTY</sequence>
<keyword evidence="3" id="KW-1185">Reference proteome</keyword>